<name>A0ABR1YNK4_9PEZI</name>
<gene>
    <name evidence="2" type="ORF">HDK90DRAFT_277359</name>
</gene>
<reference evidence="2 3" key="1">
    <citation type="submission" date="2024-04" db="EMBL/GenBank/DDBJ databases">
        <title>Phyllosticta paracitricarpa is synonymous to the EU quarantine fungus P. citricarpa based on phylogenomic analyses.</title>
        <authorList>
            <consortium name="Lawrence Berkeley National Laboratory"/>
            <person name="Van Ingen-Buijs V.A."/>
            <person name="Van Westerhoven A.C."/>
            <person name="Haridas S."/>
            <person name="Skiadas P."/>
            <person name="Martin F."/>
            <person name="Groenewald J.Z."/>
            <person name="Crous P.W."/>
            <person name="Seidl M.F."/>
        </authorList>
    </citation>
    <scope>NUCLEOTIDE SEQUENCE [LARGE SCALE GENOMIC DNA]</scope>
    <source>
        <strain evidence="2 3">CBS 123374</strain>
    </source>
</reference>
<evidence type="ECO:0000313" key="2">
    <source>
        <dbReference type="EMBL" id="KAK8233787.1"/>
    </source>
</evidence>
<organism evidence="2 3">
    <name type="scientific">Phyllosticta capitalensis</name>
    <dbReference type="NCBI Taxonomy" id="121624"/>
    <lineage>
        <taxon>Eukaryota</taxon>
        <taxon>Fungi</taxon>
        <taxon>Dikarya</taxon>
        <taxon>Ascomycota</taxon>
        <taxon>Pezizomycotina</taxon>
        <taxon>Dothideomycetes</taxon>
        <taxon>Dothideomycetes incertae sedis</taxon>
        <taxon>Botryosphaeriales</taxon>
        <taxon>Phyllostictaceae</taxon>
        <taxon>Phyllosticta</taxon>
    </lineage>
</organism>
<comment type="caution">
    <text evidence="2">The sequence shown here is derived from an EMBL/GenBank/DDBJ whole genome shotgun (WGS) entry which is preliminary data.</text>
</comment>
<evidence type="ECO:0000256" key="1">
    <source>
        <dbReference type="SAM" id="MobiDB-lite"/>
    </source>
</evidence>
<dbReference type="Proteomes" id="UP001492380">
    <property type="component" value="Unassembled WGS sequence"/>
</dbReference>
<feature type="region of interest" description="Disordered" evidence="1">
    <location>
        <begin position="216"/>
        <end position="236"/>
    </location>
</feature>
<sequence length="258" mass="28490">MKHTSGAQGKTRTREMMRDMKSCSRAHAGWDRKTTVRVSVVWDRKTRIHASRARGRACGTLAGMRRVRKGSSPYRHLRERCLVVDCGTVIEPVYSHHQPQRKGSDLEVAILCIVGIGSGGETSETGWPGECMEVLRFLSLRLSSVPRLVSSRSHLSLLVSPLTPSIQNNKHRCVRTKIGDRPNPLQATAGRPSARLPCAASFRSYLYRLQRLSLPPKRNVAPPGPQPRLVPSSSLFPSDSPPIGNPMIEISIHAHGSI</sequence>
<protein>
    <submittedName>
        <fullName evidence="2">Uncharacterized protein</fullName>
    </submittedName>
</protein>
<evidence type="ECO:0000313" key="3">
    <source>
        <dbReference type="Proteomes" id="UP001492380"/>
    </source>
</evidence>
<dbReference type="EMBL" id="JBBWRZ010000006">
    <property type="protein sequence ID" value="KAK8233787.1"/>
    <property type="molecule type" value="Genomic_DNA"/>
</dbReference>
<accession>A0ABR1YNK4</accession>
<keyword evidence="3" id="KW-1185">Reference proteome</keyword>
<proteinExistence type="predicted"/>